<evidence type="ECO:0000313" key="3">
    <source>
        <dbReference type="Proteomes" id="UP000195602"/>
    </source>
</evidence>
<evidence type="ECO:0000259" key="1">
    <source>
        <dbReference type="Pfam" id="PF09159"/>
    </source>
</evidence>
<dbReference type="GO" id="GO:0070336">
    <property type="term" value="F:flap-structured DNA binding"/>
    <property type="evidence" value="ECO:0007669"/>
    <property type="project" value="TreeGrafter"/>
</dbReference>
<reference evidence="2 3" key="1">
    <citation type="submission" date="2017-04" db="EMBL/GenBank/DDBJ databases">
        <title>Draft genome of the yeast Clavispora lusitaniae type strain CBS 6936.</title>
        <authorList>
            <person name="Durrens P."/>
            <person name="Klopp C."/>
            <person name="Biteau N."/>
            <person name="Fitton-Ouhabi V."/>
            <person name="Dementhon K."/>
            <person name="Accoceberry I."/>
            <person name="Sherman D.J."/>
            <person name="Noel T."/>
        </authorList>
    </citation>
    <scope>NUCLEOTIDE SEQUENCE [LARGE SCALE GENOMIC DNA]</scope>
    <source>
        <strain evidence="2 3">CBS 6936</strain>
    </source>
</reference>
<dbReference type="Pfam" id="PF09159">
    <property type="entry name" value="Ydc2-catalyt"/>
    <property type="match status" value="1"/>
</dbReference>
<proteinExistence type="predicted"/>
<keyword evidence="2" id="KW-0378">Hydrolase</keyword>
<dbReference type="EMBL" id="LYUB02000012">
    <property type="protein sequence ID" value="OVF07537.1"/>
    <property type="molecule type" value="Genomic_DNA"/>
</dbReference>
<dbReference type="InterPro" id="IPR012337">
    <property type="entry name" value="RNaseH-like_sf"/>
</dbReference>
<dbReference type="GO" id="GO:0005739">
    <property type="term" value="C:mitochondrion"/>
    <property type="evidence" value="ECO:0007669"/>
    <property type="project" value="TreeGrafter"/>
</dbReference>
<dbReference type="CDD" id="cd16963">
    <property type="entry name" value="CCE1"/>
    <property type="match status" value="1"/>
</dbReference>
<dbReference type="KEGG" id="clus:A9F13_12g00583"/>
<organism evidence="2 3">
    <name type="scientific">Clavispora lusitaniae</name>
    <name type="common">Candida lusitaniae</name>
    <dbReference type="NCBI Taxonomy" id="36911"/>
    <lineage>
        <taxon>Eukaryota</taxon>
        <taxon>Fungi</taxon>
        <taxon>Dikarya</taxon>
        <taxon>Ascomycota</taxon>
        <taxon>Saccharomycotina</taxon>
        <taxon>Pichiomycetes</taxon>
        <taxon>Metschnikowiaceae</taxon>
        <taxon>Clavispora</taxon>
    </lineage>
</organism>
<dbReference type="SUPFAM" id="SSF53098">
    <property type="entry name" value="Ribonuclease H-like"/>
    <property type="match status" value="1"/>
</dbReference>
<feature type="domain" description="Mitochondrial resolvase Ydc2 catalytic" evidence="1">
    <location>
        <begin position="47"/>
        <end position="280"/>
    </location>
</feature>
<dbReference type="PANTHER" id="PTHR28072:SF1">
    <property type="entry name" value="CRUCIFORM CUTTING ENDONUCLEASE 1, MITOCHONDRIAL-RELATED"/>
    <property type="match status" value="1"/>
</dbReference>
<dbReference type="Gene3D" id="3.30.420.10">
    <property type="entry name" value="Ribonuclease H-like superfamily/Ribonuclease H"/>
    <property type="match status" value="1"/>
</dbReference>
<dbReference type="InterPro" id="IPR015242">
    <property type="entry name" value="Ydc2_cat"/>
</dbReference>
<dbReference type="Proteomes" id="UP000195602">
    <property type="component" value="Unassembled WGS sequence"/>
</dbReference>
<protein>
    <submittedName>
        <fullName evidence="2">Cruciform cutting endonuclease</fullName>
    </submittedName>
</protein>
<dbReference type="PANTHER" id="PTHR28072">
    <property type="entry name" value="CRUCIFORM CUTTING ENDONUCLEASE 1, MITOCHONDRIAL-RELATED"/>
    <property type="match status" value="1"/>
</dbReference>
<name>A0AA91PXW6_CLALS</name>
<dbReference type="GO" id="GO:0000402">
    <property type="term" value="F:crossed form four-way junction DNA binding"/>
    <property type="evidence" value="ECO:0007669"/>
    <property type="project" value="TreeGrafter"/>
</dbReference>
<dbReference type="GO" id="GO:0004520">
    <property type="term" value="F:DNA endonuclease activity"/>
    <property type="evidence" value="ECO:0007669"/>
    <property type="project" value="TreeGrafter"/>
</dbReference>
<dbReference type="AlphaFoldDB" id="A0AA91PXW6"/>
<sequence>MNSLKLTTLHNLALHCGYPTSTTKASRLAIADAYRPLLNMFSFPLNVLSIDVGIKNFSYCKLRYSGRNHKVTIADWNYVNLHDRFGDGYSPITAGSVSAVDSKAYLAHLALSVVDNVLACPKWTPNVITIENQRTRSNSNSSTLPNVLLNFTLEHMIYAAFAARKSDSTRLSQTVIMPMNSNKMVNFWLTRFLAKTKLTAAQSKLLRTNLLYGWLSNPESAPFPLPIGLEQNFGSLSSRAKTAAFLDLLSLDSRPTKVDDLVDCILYNMAFAKQLEHHLELEKARAEHNDISELTARWDKEHCVYLTPLIASGKMSLNDAYRT</sequence>
<keyword evidence="2" id="KW-0540">Nuclease</keyword>
<dbReference type="InterPro" id="IPR036397">
    <property type="entry name" value="RNaseH_sf"/>
</dbReference>
<dbReference type="GO" id="GO:0000403">
    <property type="term" value="F:Y-form DNA binding"/>
    <property type="evidence" value="ECO:0007669"/>
    <property type="project" value="TreeGrafter"/>
</dbReference>
<gene>
    <name evidence="2" type="ORF">A9F13_12g00583</name>
</gene>
<dbReference type="InterPro" id="IPR039197">
    <property type="entry name" value="Mrs1/Cce1"/>
</dbReference>
<evidence type="ECO:0000313" key="2">
    <source>
        <dbReference type="EMBL" id="OVF07537.1"/>
    </source>
</evidence>
<keyword evidence="2" id="KW-0255">Endonuclease</keyword>
<accession>A0AA91PXW6</accession>
<comment type="caution">
    <text evidence="2">The sequence shown here is derived from an EMBL/GenBank/DDBJ whole genome shotgun (WGS) entry which is preliminary data.</text>
</comment>